<dbReference type="RefSeq" id="WP_068650684.1">
    <property type="nucleotide sequence ID" value="NZ_CP043611.1"/>
</dbReference>
<evidence type="ECO:0000313" key="1">
    <source>
        <dbReference type="EMBL" id="OAB45170.1"/>
    </source>
</evidence>
<protein>
    <submittedName>
        <fullName evidence="1">Uncharacterized protein</fullName>
    </submittedName>
</protein>
<sequence>MKNKILPFIIVVLLCTNIITLSFLSESKPQKNENTHSTTHEIELYQLEGEGTKWKVDHYKVLKTPKIIKRGFARLVYVGDVKEIDQSSYYNIEIIDELIE</sequence>
<name>A0A168MXU0_9BACL</name>
<dbReference type="EMBL" id="LVJI01000018">
    <property type="protein sequence ID" value="OAB45170.1"/>
    <property type="molecule type" value="Genomic_DNA"/>
</dbReference>
<dbReference type="OrthoDB" id="2657109at2"/>
<reference evidence="1 2" key="1">
    <citation type="submission" date="2016-03" db="EMBL/GenBank/DDBJ databases">
        <title>Draft genome sequence of Paenibacillus antarcticus CECT 5836.</title>
        <authorList>
            <person name="Shin S.-K."/>
            <person name="Yi H."/>
        </authorList>
    </citation>
    <scope>NUCLEOTIDE SEQUENCE [LARGE SCALE GENOMIC DNA]</scope>
    <source>
        <strain evidence="1 2">CECT 5836</strain>
    </source>
</reference>
<keyword evidence="2" id="KW-1185">Reference proteome</keyword>
<evidence type="ECO:0000313" key="2">
    <source>
        <dbReference type="Proteomes" id="UP000077355"/>
    </source>
</evidence>
<gene>
    <name evidence="1" type="ORF">PBAT_14630</name>
</gene>
<dbReference type="AlphaFoldDB" id="A0A168MXU0"/>
<comment type="caution">
    <text evidence="1">The sequence shown here is derived from an EMBL/GenBank/DDBJ whole genome shotgun (WGS) entry which is preliminary data.</text>
</comment>
<proteinExistence type="predicted"/>
<dbReference type="Proteomes" id="UP000077355">
    <property type="component" value="Unassembled WGS sequence"/>
</dbReference>
<organism evidence="1 2">
    <name type="scientific">Paenibacillus antarcticus</name>
    <dbReference type="NCBI Taxonomy" id="253703"/>
    <lineage>
        <taxon>Bacteria</taxon>
        <taxon>Bacillati</taxon>
        <taxon>Bacillota</taxon>
        <taxon>Bacilli</taxon>
        <taxon>Bacillales</taxon>
        <taxon>Paenibacillaceae</taxon>
        <taxon>Paenibacillus</taxon>
    </lineage>
</organism>
<accession>A0A168MXU0</accession>